<dbReference type="Pfam" id="PF00497">
    <property type="entry name" value="SBP_bac_3"/>
    <property type="match status" value="1"/>
</dbReference>
<dbReference type="SUPFAM" id="SSF53850">
    <property type="entry name" value="Periplasmic binding protein-like II"/>
    <property type="match status" value="1"/>
</dbReference>
<dbReference type="SMART" id="SM00062">
    <property type="entry name" value="PBPb"/>
    <property type="match status" value="1"/>
</dbReference>
<feature type="chain" id="PRO_5013201749" evidence="2">
    <location>
        <begin position="31"/>
        <end position="280"/>
    </location>
</feature>
<dbReference type="PANTHER" id="PTHR35936:SF19">
    <property type="entry name" value="AMINO-ACID-BINDING PROTEIN YXEM-RELATED"/>
    <property type="match status" value="1"/>
</dbReference>
<evidence type="ECO:0000313" key="5">
    <source>
        <dbReference type="Proteomes" id="UP000186684"/>
    </source>
</evidence>
<accession>A0A1N7PVM6</accession>
<dbReference type="EMBL" id="FTOQ01000021">
    <property type="protein sequence ID" value="SIT14646.1"/>
    <property type="molecule type" value="Genomic_DNA"/>
</dbReference>
<evidence type="ECO:0000259" key="3">
    <source>
        <dbReference type="SMART" id="SM00062"/>
    </source>
</evidence>
<keyword evidence="1 2" id="KW-0732">Signal</keyword>
<dbReference type="InterPro" id="IPR001638">
    <property type="entry name" value="Solute-binding_3/MltF_N"/>
</dbReference>
<dbReference type="AlphaFoldDB" id="A0A1N7PVM6"/>
<gene>
    <name evidence="4" type="ORF">SAMN05421759_1217</name>
</gene>
<organism evidence="4 5">
    <name type="scientific">Roseivivax lentus</name>
    <dbReference type="NCBI Taxonomy" id="633194"/>
    <lineage>
        <taxon>Bacteria</taxon>
        <taxon>Pseudomonadati</taxon>
        <taxon>Pseudomonadota</taxon>
        <taxon>Alphaproteobacteria</taxon>
        <taxon>Rhodobacterales</taxon>
        <taxon>Roseobacteraceae</taxon>
        <taxon>Roseivivax</taxon>
    </lineage>
</organism>
<name>A0A1N7PVM6_9RHOB</name>
<dbReference type="Gene3D" id="3.40.190.10">
    <property type="entry name" value="Periplasmic binding protein-like II"/>
    <property type="match status" value="2"/>
</dbReference>
<proteinExistence type="predicted"/>
<dbReference type="Proteomes" id="UP000186684">
    <property type="component" value="Unassembled WGS sequence"/>
</dbReference>
<evidence type="ECO:0000313" key="4">
    <source>
        <dbReference type="EMBL" id="SIT14646.1"/>
    </source>
</evidence>
<sequence>MCTNRRAAEPRRSLALLALLASLGAAPHRAAGQEVVLPFDSEYPPLSYLQADGTPDGFDIAVARALSEKLGASPEFAAADFVRIQSGAWPEEWSFAVASMSITDRRREVFDFVGAYYYDFVVLIGAETEEGPLPAPGPGDRIGVCRGCVYRAFLEGNYMAADGEMGQPRYPEAEIVEFTTDTDMLRELSGEDPSITHGVTSARFAEYFRKQGFAIAVSADTIFVTPTYIAVPKGSPLGVAEVEAAYDEIKAEGLLADLSVLHLGRDYTDPAHFGEAAPPE</sequence>
<evidence type="ECO:0000256" key="1">
    <source>
        <dbReference type="ARBA" id="ARBA00022729"/>
    </source>
</evidence>
<reference evidence="5" key="1">
    <citation type="submission" date="2017-01" db="EMBL/GenBank/DDBJ databases">
        <authorList>
            <person name="Varghese N."/>
            <person name="Submissions S."/>
        </authorList>
    </citation>
    <scope>NUCLEOTIDE SEQUENCE [LARGE SCALE GENOMIC DNA]</scope>
    <source>
        <strain evidence="5">DSM 29430</strain>
    </source>
</reference>
<feature type="signal peptide" evidence="2">
    <location>
        <begin position="1"/>
        <end position="30"/>
    </location>
</feature>
<protein>
    <submittedName>
        <fullName evidence="4">Amino acid ABC transporter substrate-binding protein, PAAT family</fullName>
    </submittedName>
</protein>
<dbReference type="RefSeq" id="WP_076450764.1">
    <property type="nucleotide sequence ID" value="NZ_FTOQ01000021.1"/>
</dbReference>
<feature type="domain" description="Solute-binding protein family 3/N-terminal" evidence="3">
    <location>
        <begin position="34"/>
        <end position="266"/>
    </location>
</feature>
<keyword evidence="5" id="KW-1185">Reference proteome</keyword>
<dbReference type="STRING" id="633194.SAMN05421759_1217"/>
<dbReference type="PANTHER" id="PTHR35936">
    <property type="entry name" value="MEMBRANE-BOUND LYTIC MUREIN TRANSGLYCOSYLASE F"/>
    <property type="match status" value="1"/>
</dbReference>
<dbReference type="OrthoDB" id="9768183at2"/>
<evidence type="ECO:0000256" key="2">
    <source>
        <dbReference type="SAM" id="SignalP"/>
    </source>
</evidence>